<dbReference type="CDD" id="cd00799">
    <property type="entry name" value="INT_Cre_C"/>
    <property type="match status" value="1"/>
</dbReference>
<evidence type="ECO:0000259" key="6">
    <source>
        <dbReference type="PROSITE" id="PS51898"/>
    </source>
</evidence>
<dbReference type="Gene3D" id="1.10.443.10">
    <property type="entry name" value="Intergrase catalytic core"/>
    <property type="match status" value="1"/>
</dbReference>
<dbReference type="GO" id="GO:0003677">
    <property type="term" value="F:DNA binding"/>
    <property type="evidence" value="ECO:0007669"/>
    <property type="project" value="UniProtKB-UniRule"/>
</dbReference>
<reference evidence="9" key="1">
    <citation type="submission" date="2017-06" db="EMBL/GenBank/DDBJ databases">
        <authorList>
            <person name="Varghese N."/>
            <person name="Submissions S."/>
        </authorList>
    </citation>
    <scope>NUCLEOTIDE SEQUENCE [LARGE SCALE GENOMIC DNA]</scope>
    <source>
        <strain evidence="9">DSM 28041</strain>
    </source>
</reference>
<name>A0A239A077_9BACT</name>
<dbReference type="GO" id="GO:0006310">
    <property type="term" value="P:DNA recombination"/>
    <property type="evidence" value="ECO:0007669"/>
    <property type="project" value="UniProtKB-KW"/>
</dbReference>
<dbReference type="InterPro" id="IPR044068">
    <property type="entry name" value="CB"/>
</dbReference>
<evidence type="ECO:0000259" key="7">
    <source>
        <dbReference type="PROSITE" id="PS51900"/>
    </source>
</evidence>
<dbReference type="RefSeq" id="WP_089333756.1">
    <property type="nucleotide sequence ID" value="NZ_FZNS01000010.1"/>
</dbReference>
<keyword evidence="3" id="KW-0233">DNA recombination</keyword>
<dbReference type="Gene3D" id="1.10.150.130">
    <property type="match status" value="1"/>
</dbReference>
<feature type="compositionally biased region" description="Basic and acidic residues" evidence="5">
    <location>
        <begin position="11"/>
        <end position="21"/>
    </location>
</feature>
<feature type="domain" description="Core-binding (CB)" evidence="7">
    <location>
        <begin position="24"/>
        <end position="104"/>
    </location>
</feature>
<dbReference type="InterPro" id="IPR010998">
    <property type="entry name" value="Integrase_recombinase_N"/>
</dbReference>
<dbReference type="Proteomes" id="UP000198310">
    <property type="component" value="Unassembled WGS sequence"/>
</dbReference>
<protein>
    <submittedName>
        <fullName evidence="8">Site-specific recombinase XerD</fullName>
    </submittedName>
</protein>
<sequence length="327" mass="36820">MSMHLPTALSDETHEVGPARSIDEFTQEATDYLIRSQQGSEKTRQAYAGDWQRFVAWCQEYGRIPLPAEAATVGGFLVYLAREKKVSTVRRHLASISKAHRLAKLPNPVLDETVKDLIKGISLQKKVAPKQAKAFTLEHFKRTVQGISLERPDGVRDRALLLLGFAGAFRRDELVKLQVEDLEFDDDGLLIRLRESKTNQQGESEEKAVVYSSDRRTCPVRAVKDWLQVLDANGRSSGPLFLSFNKGQRLGRKRLSSMWLNELVQRYLGAAYSAHSLRASFVTIAKLGGADDSKIMNQTKHKTTGMIRRYTRIDSVRQHNAVNDLGL</sequence>
<dbReference type="GO" id="GO:0015074">
    <property type="term" value="P:DNA integration"/>
    <property type="evidence" value="ECO:0007669"/>
    <property type="project" value="UniProtKB-KW"/>
</dbReference>
<dbReference type="PROSITE" id="PS51898">
    <property type="entry name" value="TYR_RECOMBINASE"/>
    <property type="match status" value="1"/>
</dbReference>
<feature type="region of interest" description="Disordered" evidence="5">
    <location>
        <begin position="1"/>
        <end position="21"/>
    </location>
</feature>
<evidence type="ECO:0000256" key="2">
    <source>
        <dbReference type="ARBA" id="ARBA00023125"/>
    </source>
</evidence>
<gene>
    <name evidence="8" type="ORF">SAMN06269173_11081</name>
</gene>
<dbReference type="PROSITE" id="PS51900">
    <property type="entry name" value="CB"/>
    <property type="match status" value="1"/>
</dbReference>
<keyword evidence="9" id="KW-1185">Reference proteome</keyword>
<dbReference type="InterPro" id="IPR002104">
    <property type="entry name" value="Integrase_catalytic"/>
</dbReference>
<keyword evidence="2 4" id="KW-0238">DNA-binding</keyword>
<organism evidence="8 9">
    <name type="scientific">Hymenobacter mucosus</name>
    <dbReference type="NCBI Taxonomy" id="1411120"/>
    <lineage>
        <taxon>Bacteria</taxon>
        <taxon>Pseudomonadati</taxon>
        <taxon>Bacteroidota</taxon>
        <taxon>Cytophagia</taxon>
        <taxon>Cytophagales</taxon>
        <taxon>Hymenobacteraceae</taxon>
        <taxon>Hymenobacter</taxon>
    </lineage>
</organism>
<dbReference type="SUPFAM" id="SSF47823">
    <property type="entry name" value="lambda integrase-like, N-terminal domain"/>
    <property type="match status" value="1"/>
</dbReference>
<dbReference type="Pfam" id="PF02899">
    <property type="entry name" value="Phage_int_SAM_1"/>
    <property type="match status" value="1"/>
</dbReference>
<dbReference type="InterPro" id="IPR013762">
    <property type="entry name" value="Integrase-like_cat_sf"/>
</dbReference>
<feature type="domain" description="Tyr recombinase" evidence="6">
    <location>
        <begin position="130"/>
        <end position="323"/>
    </location>
</feature>
<accession>A0A239A077</accession>
<dbReference type="InterPro" id="IPR052925">
    <property type="entry name" value="Phage_Integrase-like_Recomb"/>
</dbReference>
<keyword evidence="1" id="KW-0229">DNA integration</keyword>
<dbReference type="Pfam" id="PF00589">
    <property type="entry name" value="Phage_integrase"/>
    <property type="match status" value="1"/>
</dbReference>
<dbReference type="PANTHER" id="PTHR34605">
    <property type="entry name" value="PHAGE_INTEGRASE DOMAIN-CONTAINING PROTEIN"/>
    <property type="match status" value="1"/>
</dbReference>
<evidence type="ECO:0000313" key="8">
    <source>
        <dbReference type="EMBL" id="SNR88518.1"/>
    </source>
</evidence>
<evidence type="ECO:0000313" key="9">
    <source>
        <dbReference type="Proteomes" id="UP000198310"/>
    </source>
</evidence>
<dbReference type="AlphaFoldDB" id="A0A239A077"/>
<dbReference type="InterPro" id="IPR011010">
    <property type="entry name" value="DNA_brk_join_enz"/>
</dbReference>
<proteinExistence type="predicted"/>
<evidence type="ECO:0000256" key="1">
    <source>
        <dbReference type="ARBA" id="ARBA00022908"/>
    </source>
</evidence>
<dbReference type="InterPro" id="IPR004107">
    <property type="entry name" value="Integrase_SAM-like_N"/>
</dbReference>
<dbReference type="PANTHER" id="PTHR34605:SF3">
    <property type="entry name" value="P CELL-TYPE AGGLUTINATION PROTEIN MAP4-LIKE-RELATED"/>
    <property type="match status" value="1"/>
</dbReference>
<evidence type="ECO:0000256" key="3">
    <source>
        <dbReference type="ARBA" id="ARBA00023172"/>
    </source>
</evidence>
<dbReference type="EMBL" id="FZNS01000010">
    <property type="protein sequence ID" value="SNR88518.1"/>
    <property type="molecule type" value="Genomic_DNA"/>
</dbReference>
<evidence type="ECO:0000256" key="4">
    <source>
        <dbReference type="PROSITE-ProRule" id="PRU01248"/>
    </source>
</evidence>
<evidence type="ECO:0000256" key="5">
    <source>
        <dbReference type="SAM" id="MobiDB-lite"/>
    </source>
</evidence>
<dbReference type="SUPFAM" id="SSF56349">
    <property type="entry name" value="DNA breaking-rejoining enzymes"/>
    <property type="match status" value="1"/>
</dbReference>